<keyword evidence="3" id="KW-1185">Reference proteome</keyword>
<reference evidence="2 3" key="1">
    <citation type="submission" date="2016-11" db="EMBL/GenBank/DDBJ databases">
        <authorList>
            <person name="Jaros S."/>
            <person name="Januszkiewicz K."/>
            <person name="Wedrychowicz H."/>
        </authorList>
    </citation>
    <scope>NUCLEOTIDE SEQUENCE [LARGE SCALE GENOMIC DNA]</scope>
    <source>
        <strain evidence="2 3">DSM 25661</strain>
    </source>
</reference>
<protein>
    <submittedName>
        <fullName evidence="2">Uncharacterized protein</fullName>
    </submittedName>
</protein>
<organism evidence="2 3">
    <name type="scientific">Psychroflexus salarius</name>
    <dbReference type="NCBI Taxonomy" id="1155689"/>
    <lineage>
        <taxon>Bacteria</taxon>
        <taxon>Pseudomonadati</taxon>
        <taxon>Bacteroidota</taxon>
        <taxon>Flavobacteriia</taxon>
        <taxon>Flavobacteriales</taxon>
        <taxon>Flavobacteriaceae</taxon>
        <taxon>Psychroflexus</taxon>
    </lineage>
</organism>
<sequence length="64" mass="7577">MKNILISKITTNFLWTFFGIITSLNYYSKEEYFISGFMCLFTILYGFKTLQSVIENKKNEKDSL</sequence>
<keyword evidence="1" id="KW-0472">Membrane</keyword>
<dbReference type="EMBL" id="FQTW01000015">
    <property type="protein sequence ID" value="SHF01356.1"/>
    <property type="molecule type" value="Genomic_DNA"/>
</dbReference>
<name>A0A1M4Y6W0_9FLAO</name>
<dbReference type="Proteomes" id="UP000184462">
    <property type="component" value="Unassembled WGS sequence"/>
</dbReference>
<keyword evidence="1" id="KW-0812">Transmembrane</keyword>
<accession>A0A1M4Y6W0</accession>
<evidence type="ECO:0000256" key="1">
    <source>
        <dbReference type="SAM" id="Phobius"/>
    </source>
</evidence>
<evidence type="ECO:0000313" key="3">
    <source>
        <dbReference type="Proteomes" id="UP000184462"/>
    </source>
</evidence>
<dbReference type="STRING" id="1155689.SAMN05444278_1159"/>
<proteinExistence type="predicted"/>
<feature type="transmembrane region" description="Helical" evidence="1">
    <location>
        <begin position="12"/>
        <end position="28"/>
    </location>
</feature>
<keyword evidence="1" id="KW-1133">Transmembrane helix</keyword>
<gene>
    <name evidence="2" type="ORF">SAMN05444278_1159</name>
</gene>
<evidence type="ECO:0000313" key="2">
    <source>
        <dbReference type="EMBL" id="SHF01356.1"/>
    </source>
</evidence>
<feature type="transmembrane region" description="Helical" evidence="1">
    <location>
        <begin position="34"/>
        <end position="54"/>
    </location>
</feature>
<dbReference type="AlphaFoldDB" id="A0A1M4Y6W0"/>